<name>A0ABQ4J6B2_9ACTN</name>
<proteinExistence type="predicted"/>
<organism evidence="2 3">
    <name type="scientific">Micromonospora qiuiae</name>
    <dbReference type="NCBI Taxonomy" id="502268"/>
    <lineage>
        <taxon>Bacteria</taxon>
        <taxon>Bacillati</taxon>
        <taxon>Actinomycetota</taxon>
        <taxon>Actinomycetes</taxon>
        <taxon>Micromonosporales</taxon>
        <taxon>Micromonosporaceae</taxon>
        <taxon>Micromonospora</taxon>
    </lineage>
</organism>
<reference evidence="2 3" key="1">
    <citation type="submission" date="2021-01" db="EMBL/GenBank/DDBJ databases">
        <title>Whole genome shotgun sequence of Verrucosispora qiuiae NBRC 106684.</title>
        <authorList>
            <person name="Komaki H."/>
            <person name="Tamura T."/>
        </authorList>
    </citation>
    <scope>NUCLEOTIDE SEQUENCE [LARGE SCALE GENOMIC DNA]</scope>
    <source>
        <strain evidence="2 3">NBRC 106684</strain>
    </source>
</reference>
<evidence type="ECO:0000313" key="3">
    <source>
        <dbReference type="Proteomes" id="UP000653076"/>
    </source>
</evidence>
<dbReference type="EMBL" id="BOPC01000012">
    <property type="protein sequence ID" value="GIJ25708.1"/>
    <property type="molecule type" value="Genomic_DNA"/>
</dbReference>
<keyword evidence="3" id="KW-1185">Reference proteome</keyword>
<comment type="caution">
    <text evidence="2">The sequence shown here is derived from an EMBL/GenBank/DDBJ whole genome shotgun (WGS) entry which is preliminary data.</text>
</comment>
<feature type="region of interest" description="Disordered" evidence="1">
    <location>
        <begin position="55"/>
        <end position="106"/>
    </location>
</feature>
<protein>
    <submittedName>
        <fullName evidence="2">Uncharacterized protein</fullName>
    </submittedName>
</protein>
<dbReference type="RefSeq" id="WP_204033158.1">
    <property type="nucleotide sequence ID" value="NZ_BOPC01000012.1"/>
</dbReference>
<accession>A0ABQ4J6B2</accession>
<dbReference type="Proteomes" id="UP000653076">
    <property type="component" value="Unassembled WGS sequence"/>
</dbReference>
<gene>
    <name evidence="2" type="ORF">Vqi01_08700</name>
</gene>
<evidence type="ECO:0000313" key="2">
    <source>
        <dbReference type="EMBL" id="GIJ25708.1"/>
    </source>
</evidence>
<sequence>MPASRKPKKSRTSPVSHLMPADLTAAAAATEPSVPVALTSALTAPADPLAVDLTASDRSSAPHRAIASVDRAAPPTAGPPTDRGKGFSSGRTQRAGAVRRYAFRRS</sequence>
<evidence type="ECO:0000256" key="1">
    <source>
        <dbReference type="SAM" id="MobiDB-lite"/>
    </source>
</evidence>